<name>A0A833JCD9_9BACT</name>
<proteinExistence type="predicted"/>
<dbReference type="Proteomes" id="UP000442694">
    <property type="component" value="Unassembled WGS sequence"/>
</dbReference>
<sequence>MKTCENILIFKNECIKNSIHEILLRNKAYEYFHYIDPNVVNMKTGECINLGIDKIGLTDYYVTMNYFKRDPFLKQIKYTRMQTYHYKELEMSQIKMFNSNVRVGVFLNHERSRLFNVHNGMYRAIQLNNIYCFVCLYGRDKKDFLFEIDFNSCTKNGQWFKKLEHEMIEVMKKHLFFITSLLN</sequence>
<reference evidence="1 2" key="1">
    <citation type="submission" date="2019-10" db="EMBL/GenBank/DDBJ databases">
        <title>New genus of Silvanigrellaceae.</title>
        <authorList>
            <person name="Pitt A."/>
            <person name="Hahn M.W."/>
        </authorList>
    </citation>
    <scope>NUCLEOTIDE SEQUENCE [LARGE SCALE GENOMIC DNA]</scope>
    <source>
        <strain evidence="1 2">33A1-SZDP</strain>
    </source>
</reference>
<dbReference type="EMBL" id="WFLN01000006">
    <property type="protein sequence ID" value="KAB8030648.1"/>
    <property type="molecule type" value="Genomic_DNA"/>
</dbReference>
<dbReference type="RefSeq" id="WP_152212576.1">
    <property type="nucleotide sequence ID" value="NZ_WFLN01000006.1"/>
</dbReference>
<dbReference type="AlphaFoldDB" id="A0A833JCD9"/>
<protein>
    <submittedName>
        <fullName evidence="1">Uncharacterized protein</fullName>
    </submittedName>
</protein>
<organism evidence="1 2">
    <name type="scientific">Fluviispira multicolorata</name>
    <dbReference type="NCBI Taxonomy" id="2654512"/>
    <lineage>
        <taxon>Bacteria</taxon>
        <taxon>Pseudomonadati</taxon>
        <taxon>Bdellovibrionota</taxon>
        <taxon>Oligoflexia</taxon>
        <taxon>Silvanigrellales</taxon>
        <taxon>Silvanigrellaceae</taxon>
        <taxon>Fluviispira</taxon>
    </lineage>
</organism>
<gene>
    <name evidence="1" type="ORF">GCL57_06645</name>
</gene>
<keyword evidence="2" id="KW-1185">Reference proteome</keyword>
<comment type="caution">
    <text evidence="1">The sequence shown here is derived from an EMBL/GenBank/DDBJ whole genome shotgun (WGS) entry which is preliminary data.</text>
</comment>
<evidence type="ECO:0000313" key="2">
    <source>
        <dbReference type="Proteomes" id="UP000442694"/>
    </source>
</evidence>
<evidence type="ECO:0000313" key="1">
    <source>
        <dbReference type="EMBL" id="KAB8030648.1"/>
    </source>
</evidence>
<accession>A0A833JCD9</accession>